<gene>
    <name evidence="1" type="ORF">RCL2_003057800</name>
</gene>
<comment type="caution">
    <text evidence="1">The sequence shown here is derived from an EMBL/GenBank/DDBJ whole genome shotgun (WGS) entry which is preliminary data.</text>
</comment>
<sequence length="94" mass="11117">MRYIFAEEEDARDLSDEENDPGVQYQYVCHEEKYYDSLSADECEPDTLMYIVYGYWDYRKENSVIFHAAFDDEEEALKFAEEFGDGDAEYACTL</sequence>
<evidence type="ECO:0000313" key="2">
    <source>
        <dbReference type="Proteomes" id="UP000615446"/>
    </source>
</evidence>
<protein>
    <submittedName>
        <fullName evidence="1">Uncharacterized protein</fullName>
    </submittedName>
</protein>
<dbReference type="Proteomes" id="UP000615446">
    <property type="component" value="Unassembled WGS sequence"/>
</dbReference>
<dbReference type="EMBL" id="BLAL01000338">
    <property type="protein sequence ID" value="GET04272.1"/>
    <property type="molecule type" value="Genomic_DNA"/>
</dbReference>
<dbReference type="AlphaFoldDB" id="A0A8H3R5L5"/>
<name>A0A8H3R5L5_9GLOM</name>
<reference evidence="1" key="1">
    <citation type="submission" date="2019-10" db="EMBL/GenBank/DDBJ databases">
        <title>Conservation and host-specific expression of non-tandemly repeated heterogenous ribosome RNA gene in arbuscular mycorrhizal fungi.</title>
        <authorList>
            <person name="Maeda T."/>
            <person name="Kobayashi Y."/>
            <person name="Nakagawa T."/>
            <person name="Ezawa T."/>
            <person name="Yamaguchi K."/>
            <person name="Bino T."/>
            <person name="Nishimoto Y."/>
            <person name="Shigenobu S."/>
            <person name="Kawaguchi M."/>
        </authorList>
    </citation>
    <scope>NUCLEOTIDE SEQUENCE</scope>
    <source>
        <strain evidence="1">HR1</strain>
    </source>
</reference>
<dbReference type="OrthoDB" id="2415683at2759"/>
<accession>A0A8H3R5L5</accession>
<organism evidence="1 2">
    <name type="scientific">Rhizophagus clarus</name>
    <dbReference type="NCBI Taxonomy" id="94130"/>
    <lineage>
        <taxon>Eukaryota</taxon>
        <taxon>Fungi</taxon>
        <taxon>Fungi incertae sedis</taxon>
        <taxon>Mucoromycota</taxon>
        <taxon>Glomeromycotina</taxon>
        <taxon>Glomeromycetes</taxon>
        <taxon>Glomerales</taxon>
        <taxon>Glomeraceae</taxon>
        <taxon>Rhizophagus</taxon>
    </lineage>
</organism>
<evidence type="ECO:0000313" key="1">
    <source>
        <dbReference type="EMBL" id="GET04272.1"/>
    </source>
</evidence>
<proteinExistence type="predicted"/>